<comment type="caution">
    <text evidence="3">The sequence shown here is derived from an EMBL/GenBank/DDBJ whole genome shotgun (WGS) entry which is preliminary data.</text>
</comment>
<evidence type="ECO:0000256" key="2">
    <source>
        <dbReference type="SAM" id="Phobius"/>
    </source>
</evidence>
<evidence type="ECO:0000313" key="3">
    <source>
        <dbReference type="EMBL" id="KAK8524901.1"/>
    </source>
</evidence>
<evidence type="ECO:0000313" key="4">
    <source>
        <dbReference type="Proteomes" id="UP001472677"/>
    </source>
</evidence>
<evidence type="ECO:0000256" key="1">
    <source>
        <dbReference type="SAM" id="MobiDB-lite"/>
    </source>
</evidence>
<name>A0ABR2CX20_9ROSI</name>
<feature type="transmembrane region" description="Helical" evidence="2">
    <location>
        <begin position="50"/>
        <end position="70"/>
    </location>
</feature>
<keyword evidence="2" id="KW-0472">Membrane</keyword>
<organism evidence="3 4">
    <name type="scientific">Hibiscus sabdariffa</name>
    <name type="common">roselle</name>
    <dbReference type="NCBI Taxonomy" id="183260"/>
    <lineage>
        <taxon>Eukaryota</taxon>
        <taxon>Viridiplantae</taxon>
        <taxon>Streptophyta</taxon>
        <taxon>Embryophyta</taxon>
        <taxon>Tracheophyta</taxon>
        <taxon>Spermatophyta</taxon>
        <taxon>Magnoliopsida</taxon>
        <taxon>eudicotyledons</taxon>
        <taxon>Gunneridae</taxon>
        <taxon>Pentapetalae</taxon>
        <taxon>rosids</taxon>
        <taxon>malvids</taxon>
        <taxon>Malvales</taxon>
        <taxon>Malvaceae</taxon>
        <taxon>Malvoideae</taxon>
        <taxon>Hibiscus</taxon>
    </lineage>
</organism>
<dbReference type="Proteomes" id="UP001472677">
    <property type="component" value="Unassembled WGS sequence"/>
</dbReference>
<feature type="region of interest" description="Disordered" evidence="1">
    <location>
        <begin position="1"/>
        <end position="45"/>
    </location>
</feature>
<protein>
    <submittedName>
        <fullName evidence="3">Uncharacterized protein</fullName>
    </submittedName>
</protein>
<dbReference type="EMBL" id="JBBPBM010000041">
    <property type="protein sequence ID" value="KAK8524901.1"/>
    <property type="molecule type" value="Genomic_DNA"/>
</dbReference>
<keyword evidence="4" id="KW-1185">Reference proteome</keyword>
<sequence length="89" mass="9749">MMIHSAGSSRHFAQHPTAHNIKDDGSVTLRNGKSSKRGTTSSGAHEVRKFCAESAVIVAIYCSSLIVVFLSSRNKFGFRSHLQCLRKSN</sequence>
<keyword evidence="2" id="KW-0812">Transmembrane</keyword>
<keyword evidence="2" id="KW-1133">Transmembrane helix</keyword>
<proteinExistence type="predicted"/>
<reference evidence="3 4" key="1">
    <citation type="journal article" date="2024" name="G3 (Bethesda)">
        <title>Genome assembly of Hibiscus sabdariffa L. provides insights into metabolisms of medicinal natural products.</title>
        <authorList>
            <person name="Kim T."/>
        </authorList>
    </citation>
    <scope>NUCLEOTIDE SEQUENCE [LARGE SCALE GENOMIC DNA]</scope>
    <source>
        <strain evidence="3">TK-2024</strain>
        <tissue evidence="3">Old leaves</tissue>
    </source>
</reference>
<gene>
    <name evidence="3" type="ORF">V6N12_029753</name>
</gene>
<accession>A0ABR2CX20</accession>